<sequence>MPPKTLSPVTVGPARGDDGADEFWLDYAVKLAWSARRGGRHPFGAVVVAEDGTVLSTGENYSAPLHLSSGAPTLAKSQSQTPAVPHPLSSSLRDGTPLPPAPPLLDPAALPRDATRHAETEAVRLASARFGGDPTHPVLRSATMYVSAEPCAMCSGATYWSGIGRVVYGISEERLREITGAENVENETMTVGCRIVLQGGAKKVEVVGPKVVEGCEDVHDGFWT</sequence>
<name>A0A139AGD2_GONPJ</name>
<dbReference type="Pfam" id="PF00383">
    <property type="entry name" value="dCMP_cyt_deam_1"/>
    <property type="match status" value="1"/>
</dbReference>
<evidence type="ECO:0000256" key="1">
    <source>
        <dbReference type="SAM" id="MobiDB-lite"/>
    </source>
</evidence>
<dbReference type="Proteomes" id="UP000070544">
    <property type="component" value="Unassembled WGS sequence"/>
</dbReference>
<accession>A0A139AGD2</accession>
<feature type="region of interest" description="Disordered" evidence="1">
    <location>
        <begin position="69"/>
        <end position="109"/>
    </location>
</feature>
<protein>
    <submittedName>
        <fullName evidence="3">Cytidine deaminase-like protein</fullName>
    </submittedName>
</protein>
<evidence type="ECO:0000313" key="4">
    <source>
        <dbReference type="Proteomes" id="UP000070544"/>
    </source>
</evidence>
<proteinExistence type="predicted"/>
<dbReference type="OMA" id="GDHPENP"/>
<feature type="domain" description="CMP/dCMP-type deaminase" evidence="2">
    <location>
        <begin position="19"/>
        <end position="182"/>
    </location>
</feature>
<dbReference type="STRING" id="1344416.A0A139AGD2"/>
<dbReference type="GO" id="GO:0052717">
    <property type="term" value="F:tRNA-specific adenosine-34 deaminase activity"/>
    <property type="evidence" value="ECO:0007669"/>
    <property type="project" value="TreeGrafter"/>
</dbReference>
<dbReference type="InterPro" id="IPR002125">
    <property type="entry name" value="CMP_dCMP_dom"/>
</dbReference>
<dbReference type="PANTHER" id="PTHR11079:SF202">
    <property type="entry name" value="TRNA-SPECIFIC ADENOSINE DEAMINASE"/>
    <property type="match status" value="1"/>
</dbReference>
<dbReference type="PROSITE" id="PS51747">
    <property type="entry name" value="CYT_DCMP_DEAMINASES_2"/>
    <property type="match status" value="1"/>
</dbReference>
<evidence type="ECO:0000259" key="2">
    <source>
        <dbReference type="PROSITE" id="PS51747"/>
    </source>
</evidence>
<organism evidence="3 4">
    <name type="scientific">Gonapodya prolifera (strain JEL478)</name>
    <name type="common">Monoblepharis prolifera</name>
    <dbReference type="NCBI Taxonomy" id="1344416"/>
    <lineage>
        <taxon>Eukaryota</taxon>
        <taxon>Fungi</taxon>
        <taxon>Fungi incertae sedis</taxon>
        <taxon>Chytridiomycota</taxon>
        <taxon>Chytridiomycota incertae sedis</taxon>
        <taxon>Monoblepharidomycetes</taxon>
        <taxon>Monoblepharidales</taxon>
        <taxon>Gonapodyaceae</taxon>
        <taxon>Gonapodya</taxon>
    </lineage>
</organism>
<dbReference type="EMBL" id="KQ965759">
    <property type="protein sequence ID" value="KXS15856.1"/>
    <property type="molecule type" value="Genomic_DNA"/>
</dbReference>
<feature type="compositionally biased region" description="Polar residues" evidence="1">
    <location>
        <begin position="75"/>
        <end position="93"/>
    </location>
</feature>
<dbReference type="InterPro" id="IPR016193">
    <property type="entry name" value="Cytidine_deaminase-like"/>
</dbReference>
<reference evidence="3 4" key="1">
    <citation type="journal article" date="2015" name="Genome Biol. Evol.">
        <title>Phylogenomic analyses indicate that early fungi evolved digesting cell walls of algal ancestors of land plants.</title>
        <authorList>
            <person name="Chang Y."/>
            <person name="Wang S."/>
            <person name="Sekimoto S."/>
            <person name="Aerts A.L."/>
            <person name="Choi C."/>
            <person name="Clum A."/>
            <person name="LaButti K.M."/>
            <person name="Lindquist E.A."/>
            <person name="Yee Ngan C."/>
            <person name="Ohm R.A."/>
            <person name="Salamov A.A."/>
            <person name="Grigoriev I.V."/>
            <person name="Spatafora J.W."/>
            <person name="Berbee M.L."/>
        </authorList>
    </citation>
    <scope>NUCLEOTIDE SEQUENCE [LARGE SCALE GENOMIC DNA]</scope>
    <source>
        <strain evidence="3 4">JEL478</strain>
    </source>
</reference>
<dbReference type="OrthoDB" id="408702at2759"/>
<dbReference type="AlphaFoldDB" id="A0A139AGD2"/>
<evidence type="ECO:0000313" key="3">
    <source>
        <dbReference type="EMBL" id="KXS15856.1"/>
    </source>
</evidence>
<dbReference type="CDD" id="cd01285">
    <property type="entry name" value="nucleoside_deaminase"/>
    <property type="match status" value="1"/>
</dbReference>
<keyword evidence="4" id="KW-1185">Reference proteome</keyword>
<dbReference type="Gene3D" id="3.40.140.10">
    <property type="entry name" value="Cytidine Deaminase, domain 2"/>
    <property type="match status" value="1"/>
</dbReference>
<gene>
    <name evidence="3" type="ORF">M427DRAFT_309938</name>
</gene>
<dbReference type="GO" id="GO:0002100">
    <property type="term" value="P:tRNA wobble adenosine to inosine editing"/>
    <property type="evidence" value="ECO:0007669"/>
    <property type="project" value="TreeGrafter"/>
</dbReference>
<dbReference type="PANTHER" id="PTHR11079">
    <property type="entry name" value="CYTOSINE DEAMINASE FAMILY MEMBER"/>
    <property type="match status" value="1"/>
</dbReference>
<dbReference type="SUPFAM" id="SSF53927">
    <property type="entry name" value="Cytidine deaminase-like"/>
    <property type="match status" value="1"/>
</dbReference>